<keyword evidence="4" id="KW-1185">Reference proteome</keyword>
<dbReference type="CDD" id="cd03801">
    <property type="entry name" value="GT4_PimA-like"/>
    <property type="match status" value="1"/>
</dbReference>
<dbReference type="EMBL" id="SRZA01000015">
    <property type="protein sequence ID" value="TGY06208.1"/>
    <property type="molecule type" value="Genomic_DNA"/>
</dbReference>
<dbReference type="GO" id="GO:0009103">
    <property type="term" value="P:lipopolysaccharide biosynthetic process"/>
    <property type="evidence" value="ECO:0007669"/>
    <property type="project" value="TreeGrafter"/>
</dbReference>
<dbReference type="GO" id="GO:0016757">
    <property type="term" value="F:glycosyltransferase activity"/>
    <property type="evidence" value="ECO:0007669"/>
    <property type="project" value="InterPro"/>
</dbReference>
<evidence type="ECO:0000256" key="1">
    <source>
        <dbReference type="ARBA" id="ARBA00022679"/>
    </source>
</evidence>
<dbReference type="RefSeq" id="WP_136013993.1">
    <property type="nucleotide sequence ID" value="NZ_CAJTBC010000009.1"/>
</dbReference>
<evidence type="ECO:0000259" key="2">
    <source>
        <dbReference type="Pfam" id="PF00534"/>
    </source>
</evidence>
<proteinExistence type="predicted"/>
<dbReference type="AlphaFoldDB" id="A0A4S2AXC0"/>
<comment type="caution">
    <text evidence="3">The sequence shown here is derived from an EMBL/GenBank/DDBJ whole genome shotgun (WGS) entry which is preliminary data.</text>
</comment>
<accession>A0A4S2AXC0</accession>
<keyword evidence="1 3" id="KW-0808">Transferase</keyword>
<dbReference type="InterPro" id="IPR001296">
    <property type="entry name" value="Glyco_trans_1"/>
</dbReference>
<evidence type="ECO:0000313" key="4">
    <source>
        <dbReference type="Proteomes" id="UP000305751"/>
    </source>
</evidence>
<dbReference type="PANTHER" id="PTHR46401:SF2">
    <property type="entry name" value="GLYCOSYLTRANSFERASE WBBK-RELATED"/>
    <property type="match status" value="1"/>
</dbReference>
<name>A0A4S2AXC0_9BACE</name>
<evidence type="ECO:0000313" key="3">
    <source>
        <dbReference type="EMBL" id="TGY06208.1"/>
    </source>
</evidence>
<dbReference type="SUPFAM" id="SSF53756">
    <property type="entry name" value="UDP-Glycosyltransferase/glycogen phosphorylase"/>
    <property type="match status" value="1"/>
</dbReference>
<reference evidence="3 4" key="1">
    <citation type="submission" date="2019-04" db="EMBL/GenBank/DDBJ databases">
        <title>Microbes associate with the intestines of laboratory mice.</title>
        <authorList>
            <person name="Navarre W."/>
            <person name="Wong E."/>
            <person name="Huang K."/>
            <person name="Tropini C."/>
            <person name="Ng K."/>
            <person name="Yu B."/>
        </authorList>
    </citation>
    <scope>NUCLEOTIDE SEQUENCE [LARGE SCALE GENOMIC DNA]</scope>
    <source>
        <strain evidence="3 4">NM70_E10</strain>
    </source>
</reference>
<organism evidence="3 4">
    <name type="scientific">Bacteroides acidifaciens</name>
    <dbReference type="NCBI Taxonomy" id="85831"/>
    <lineage>
        <taxon>Bacteria</taxon>
        <taxon>Pseudomonadati</taxon>
        <taxon>Bacteroidota</taxon>
        <taxon>Bacteroidia</taxon>
        <taxon>Bacteroidales</taxon>
        <taxon>Bacteroidaceae</taxon>
        <taxon>Bacteroides</taxon>
    </lineage>
</organism>
<dbReference type="Pfam" id="PF00534">
    <property type="entry name" value="Glycos_transf_1"/>
    <property type="match status" value="1"/>
</dbReference>
<protein>
    <submittedName>
        <fullName evidence="3">Glycosyltransferase</fullName>
    </submittedName>
</protein>
<sequence>MKIYMHQRPNKCYRNTDYYMVEKFRKLGELFPDLEFYYPHSRWYGMLGNLIDRWNVLVVRTMRLVNRNLSFLRFSPLERRTLSGEYQSGKFDMIFMRGGEYVDIRKRYADRRTIVFWEALFIDPEHTDGGHWAANKEHWELDVKLLKERSADERTVINLRSDYSIALARRMFPEAKATFVNLFFPIDNRQERMASATIEHKHLSLKPEHPIHFLICGEEAERKGLQHLMAAFRRLRHKYRNRVELTVVSRQAVRLFPDISREEGVNYRGALPHEQVLEEFRRAHAYVMPSRYETFGLSYVEGLAHGCVVIARDFEPQREMLDYGRSGLLVNPFSVDDIYAAMSRVVEMNNRERLDWAMRGYEKFLRAYSFETVSRQWYDVFHEIGMRSKENK</sequence>
<dbReference type="Gene3D" id="3.40.50.2000">
    <property type="entry name" value="Glycogen Phosphorylase B"/>
    <property type="match status" value="1"/>
</dbReference>
<dbReference type="PANTHER" id="PTHR46401">
    <property type="entry name" value="GLYCOSYLTRANSFERASE WBBK-RELATED"/>
    <property type="match status" value="1"/>
</dbReference>
<dbReference type="Proteomes" id="UP000305751">
    <property type="component" value="Unassembled WGS sequence"/>
</dbReference>
<feature type="domain" description="Glycosyl transferase family 1" evidence="2">
    <location>
        <begin position="204"/>
        <end position="360"/>
    </location>
</feature>
<gene>
    <name evidence="3" type="ORF">E5356_07305</name>
</gene>